<reference evidence="1" key="2">
    <citation type="journal article" date="2024" name="Plant">
        <title>Genomic evolution and insights into agronomic trait innovations of Sesamum species.</title>
        <authorList>
            <person name="Miao H."/>
            <person name="Wang L."/>
            <person name="Qu L."/>
            <person name="Liu H."/>
            <person name="Sun Y."/>
            <person name="Le M."/>
            <person name="Wang Q."/>
            <person name="Wei S."/>
            <person name="Zheng Y."/>
            <person name="Lin W."/>
            <person name="Duan Y."/>
            <person name="Cao H."/>
            <person name="Xiong S."/>
            <person name="Wang X."/>
            <person name="Wei L."/>
            <person name="Li C."/>
            <person name="Ma Q."/>
            <person name="Ju M."/>
            <person name="Zhao R."/>
            <person name="Li G."/>
            <person name="Mu C."/>
            <person name="Tian Q."/>
            <person name="Mei H."/>
            <person name="Zhang T."/>
            <person name="Gao T."/>
            <person name="Zhang H."/>
        </authorList>
    </citation>
    <scope>NUCLEOTIDE SEQUENCE</scope>
    <source>
        <strain evidence="1">G02</strain>
    </source>
</reference>
<name>A0AAW2M4M0_SESRA</name>
<gene>
    <name evidence="1" type="ORF">Sradi_5112400</name>
</gene>
<dbReference type="EMBL" id="JACGWJ010000023">
    <property type="protein sequence ID" value="KAL0325431.1"/>
    <property type="molecule type" value="Genomic_DNA"/>
</dbReference>
<evidence type="ECO:0000313" key="1">
    <source>
        <dbReference type="EMBL" id="KAL0325431.1"/>
    </source>
</evidence>
<comment type="caution">
    <text evidence="1">The sequence shown here is derived from an EMBL/GenBank/DDBJ whole genome shotgun (WGS) entry which is preliminary data.</text>
</comment>
<accession>A0AAW2M4M0</accession>
<proteinExistence type="predicted"/>
<organism evidence="1">
    <name type="scientific">Sesamum radiatum</name>
    <name type="common">Black benniseed</name>
    <dbReference type="NCBI Taxonomy" id="300843"/>
    <lineage>
        <taxon>Eukaryota</taxon>
        <taxon>Viridiplantae</taxon>
        <taxon>Streptophyta</taxon>
        <taxon>Embryophyta</taxon>
        <taxon>Tracheophyta</taxon>
        <taxon>Spermatophyta</taxon>
        <taxon>Magnoliopsida</taxon>
        <taxon>eudicotyledons</taxon>
        <taxon>Gunneridae</taxon>
        <taxon>Pentapetalae</taxon>
        <taxon>asterids</taxon>
        <taxon>lamiids</taxon>
        <taxon>Lamiales</taxon>
        <taxon>Pedaliaceae</taxon>
        <taxon>Sesamum</taxon>
    </lineage>
</organism>
<sequence length="89" mass="10513">MFTLCNRRMWPNMVRASLDHAYCTSRWDCLYWKLSFNMGRWWVWIIRPFGLILNRARSCSSKGFISKRFGLKVGNVRCDSPTLGSWCIG</sequence>
<dbReference type="AlphaFoldDB" id="A0AAW2M4M0"/>
<reference evidence="1" key="1">
    <citation type="submission" date="2020-06" db="EMBL/GenBank/DDBJ databases">
        <authorList>
            <person name="Li T."/>
            <person name="Hu X."/>
            <person name="Zhang T."/>
            <person name="Song X."/>
            <person name="Zhang H."/>
            <person name="Dai N."/>
            <person name="Sheng W."/>
            <person name="Hou X."/>
            <person name="Wei L."/>
        </authorList>
    </citation>
    <scope>NUCLEOTIDE SEQUENCE</scope>
    <source>
        <strain evidence="1">G02</strain>
        <tissue evidence="1">Leaf</tissue>
    </source>
</reference>
<protein>
    <submittedName>
        <fullName evidence="1">Uncharacterized protein</fullName>
    </submittedName>
</protein>